<dbReference type="EMBL" id="CDHN01000001">
    <property type="protein sequence ID" value="CEJ80130.1"/>
    <property type="molecule type" value="Genomic_DNA"/>
</dbReference>
<keyword evidence="3" id="KW-0472">Membrane</keyword>
<keyword evidence="1" id="KW-0175">Coiled coil</keyword>
<dbReference type="STRING" id="1531966.A0A0A1T245"/>
<keyword evidence="5" id="KW-1185">Reference proteome</keyword>
<feature type="compositionally biased region" description="Low complexity" evidence="2">
    <location>
        <begin position="34"/>
        <end position="44"/>
    </location>
</feature>
<dbReference type="GO" id="GO:0006626">
    <property type="term" value="P:protein targeting to mitochondrion"/>
    <property type="evidence" value="ECO:0007669"/>
    <property type="project" value="TreeGrafter"/>
</dbReference>
<evidence type="ECO:0000313" key="4">
    <source>
        <dbReference type="EMBL" id="CEJ80130.1"/>
    </source>
</evidence>
<accession>A0A0A1T245</accession>
<feature type="transmembrane region" description="Helical" evidence="3">
    <location>
        <begin position="171"/>
        <end position="194"/>
    </location>
</feature>
<dbReference type="HOGENOM" id="CLU_100298_0_0_1"/>
<keyword evidence="3" id="KW-0812">Transmembrane</keyword>
<organism evidence="4 5">
    <name type="scientific">[Torrubiella] hemipterigena</name>
    <dbReference type="NCBI Taxonomy" id="1531966"/>
    <lineage>
        <taxon>Eukaryota</taxon>
        <taxon>Fungi</taxon>
        <taxon>Dikarya</taxon>
        <taxon>Ascomycota</taxon>
        <taxon>Pezizomycotina</taxon>
        <taxon>Sordariomycetes</taxon>
        <taxon>Hypocreomycetidae</taxon>
        <taxon>Hypocreales</taxon>
        <taxon>Clavicipitaceae</taxon>
        <taxon>Clavicipitaceae incertae sedis</taxon>
        <taxon>'Torrubiella' clade</taxon>
    </lineage>
</organism>
<feature type="region of interest" description="Disordered" evidence="2">
    <location>
        <begin position="21"/>
        <end position="53"/>
    </location>
</feature>
<name>A0A0A1T245_9HYPO</name>
<feature type="transmembrane region" description="Helical" evidence="3">
    <location>
        <begin position="136"/>
        <end position="159"/>
    </location>
</feature>
<evidence type="ECO:0000256" key="2">
    <source>
        <dbReference type="SAM" id="MobiDB-lite"/>
    </source>
</evidence>
<proteinExistence type="predicted"/>
<dbReference type="InterPro" id="IPR039454">
    <property type="entry name" value="OM14"/>
</dbReference>
<evidence type="ECO:0000256" key="1">
    <source>
        <dbReference type="SAM" id="Coils"/>
    </source>
</evidence>
<dbReference type="Proteomes" id="UP000039046">
    <property type="component" value="Unassembled WGS sequence"/>
</dbReference>
<reference evidence="4 5" key="1">
    <citation type="journal article" date="2015" name="Genome Announc.">
        <title>Draft Genome Sequence and Gene Annotation of the Entomopathogenic Fungus Verticillium hemipterigenum.</title>
        <authorList>
            <person name="Horn F."/>
            <person name="Habel A."/>
            <person name="Scharf D.H."/>
            <person name="Dworschak J."/>
            <person name="Brakhage A.A."/>
            <person name="Guthke R."/>
            <person name="Hertweck C."/>
            <person name="Linde J."/>
        </authorList>
    </citation>
    <scope>NUCLEOTIDE SEQUENCE [LARGE SCALE GENOMIC DNA]</scope>
</reference>
<keyword evidence="3" id="KW-1133">Transmembrane helix</keyword>
<gene>
    <name evidence="4" type="ORF">VHEMI00335</name>
</gene>
<dbReference type="GO" id="GO:1990593">
    <property type="term" value="F:nascent polypeptide-associated complex binding"/>
    <property type="evidence" value="ECO:0007669"/>
    <property type="project" value="InterPro"/>
</dbReference>
<dbReference type="AlphaFoldDB" id="A0A0A1T245"/>
<dbReference type="GO" id="GO:0005741">
    <property type="term" value="C:mitochondrial outer membrane"/>
    <property type="evidence" value="ECO:0007669"/>
    <property type="project" value="InterPro"/>
</dbReference>
<evidence type="ECO:0000313" key="5">
    <source>
        <dbReference type="Proteomes" id="UP000039046"/>
    </source>
</evidence>
<dbReference type="PANTHER" id="PTHR38402:SF1">
    <property type="entry name" value="MITOCHONDRIAL OUTER MEMBRANE PROTEIN OM14"/>
    <property type="match status" value="1"/>
</dbReference>
<evidence type="ECO:0000256" key="3">
    <source>
        <dbReference type="SAM" id="Phobius"/>
    </source>
</evidence>
<protein>
    <submittedName>
        <fullName evidence="4">Uncharacterized protein</fullName>
    </submittedName>
</protein>
<dbReference type="OrthoDB" id="20198at2759"/>
<dbReference type="PANTHER" id="PTHR38402">
    <property type="entry name" value="MITOCHONDRIAL OUTER MEMBRANE PROTEIN OM14"/>
    <property type="match status" value="1"/>
</dbReference>
<feature type="coiled-coil region" evidence="1">
    <location>
        <begin position="74"/>
        <end position="101"/>
    </location>
</feature>
<sequence length="204" mass="21178">MAGEWLARVAVASHVAGPMSYADAASKGPKQTPEEAAAAPVPEVVHTESASTSSLIDVDMPSVHTVNSEFLDQDVQTETQAKRLEREAEAFKAKAEKAASKASGKVSDKAKKAAGKAKEADSWLTAQFSKLTDKEAGGLAVSNLVALVGVSSALGYKAWGLYSEGRLSWQYVGAGVGILAAVGAAESFVGTYLYKGKGKGKKDN</sequence>